<sequence length="29" mass="3357">MRGDSYARRSWNRGATRPEHLALWATPPC</sequence>
<dbReference type="Proteomes" id="UP000265520">
    <property type="component" value="Unassembled WGS sequence"/>
</dbReference>
<comment type="caution">
    <text evidence="1">The sequence shown here is derived from an EMBL/GenBank/DDBJ whole genome shotgun (WGS) entry which is preliminary data.</text>
</comment>
<dbReference type="AlphaFoldDB" id="A0A392U3Q6"/>
<dbReference type="EMBL" id="LXQA010730065">
    <property type="protein sequence ID" value="MCI68071.1"/>
    <property type="molecule type" value="Genomic_DNA"/>
</dbReference>
<feature type="non-terminal residue" evidence="1">
    <location>
        <position position="29"/>
    </location>
</feature>
<protein>
    <submittedName>
        <fullName evidence="1">Uncharacterized protein</fullName>
    </submittedName>
</protein>
<organism evidence="1 2">
    <name type="scientific">Trifolium medium</name>
    <dbReference type="NCBI Taxonomy" id="97028"/>
    <lineage>
        <taxon>Eukaryota</taxon>
        <taxon>Viridiplantae</taxon>
        <taxon>Streptophyta</taxon>
        <taxon>Embryophyta</taxon>
        <taxon>Tracheophyta</taxon>
        <taxon>Spermatophyta</taxon>
        <taxon>Magnoliopsida</taxon>
        <taxon>eudicotyledons</taxon>
        <taxon>Gunneridae</taxon>
        <taxon>Pentapetalae</taxon>
        <taxon>rosids</taxon>
        <taxon>fabids</taxon>
        <taxon>Fabales</taxon>
        <taxon>Fabaceae</taxon>
        <taxon>Papilionoideae</taxon>
        <taxon>50 kb inversion clade</taxon>
        <taxon>NPAAA clade</taxon>
        <taxon>Hologalegina</taxon>
        <taxon>IRL clade</taxon>
        <taxon>Trifolieae</taxon>
        <taxon>Trifolium</taxon>
    </lineage>
</organism>
<proteinExistence type="predicted"/>
<name>A0A392U3Q6_9FABA</name>
<keyword evidence="2" id="KW-1185">Reference proteome</keyword>
<accession>A0A392U3Q6</accession>
<reference evidence="1 2" key="1">
    <citation type="journal article" date="2018" name="Front. Plant Sci.">
        <title>Red Clover (Trifolium pratense) and Zigzag Clover (T. medium) - A Picture of Genomic Similarities and Differences.</title>
        <authorList>
            <person name="Dluhosova J."/>
            <person name="Istvanek J."/>
            <person name="Nedelnik J."/>
            <person name="Repkova J."/>
        </authorList>
    </citation>
    <scope>NUCLEOTIDE SEQUENCE [LARGE SCALE GENOMIC DNA]</scope>
    <source>
        <strain evidence="2">cv. 10/8</strain>
        <tissue evidence="1">Leaf</tissue>
    </source>
</reference>
<evidence type="ECO:0000313" key="2">
    <source>
        <dbReference type="Proteomes" id="UP000265520"/>
    </source>
</evidence>
<evidence type="ECO:0000313" key="1">
    <source>
        <dbReference type="EMBL" id="MCI68071.1"/>
    </source>
</evidence>